<evidence type="ECO:0000313" key="6">
    <source>
        <dbReference type="EMBL" id="CAK6981340.1"/>
    </source>
</evidence>
<evidence type="ECO:0000256" key="1">
    <source>
        <dbReference type="ARBA" id="ARBA00008535"/>
    </source>
</evidence>
<feature type="non-terminal residue" evidence="6">
    <location>
        <position position="1"/>
    </location>
</feature>
<evidence type="ECO:0000256" key="2">
    <source>
        <dbReference type="ARBA" id="ARBA00022741"/>
    </source>
</evidence>
<dbReference type="CDD" id="cd01852">
    <property type="entry name" value="AIG1"/>
    <property type="match status" value="1"/>
</dbReference>
<dbReference type="FunFam" id="3.40.50.300:FF:000366">
    <property type="entry name" value="GTPase, IMAP family member 2"/>
    <property type="match status" value="1"/>
</dbReference>
<sequence>IERVTLRLRKEFTSSLQQLICSSLFETKMNSKIFKKGFWFTPGRPQHSTVYNNNKQIRIVMVGKTGAGKSATGNTILGRKCFESKFSPTSLTTVCEKAFSEVDGQKVAVIDTPGLFDNRYTEKETIQNIAQSIAYASPGPHIFLVVIKLDRFTEEEKQTVQKIQKIFGEEANKYSMVLFTHGDRLKGKPIKDLLKDNKDLKELVAQCNGQYHMFNNEVEDRSQVSKLLQKIRKINVQNGRSYYTTEMFQNAERVIEEKKQQILKEREQQNRKELEELMQKTNENYEQKLREASGDRAREKKVKEEHEREQQIENTKLKGEHDKTARKLAEKSYRVLRIIFTFVPVVTSLCNYFLNDIEDEDIDIDIE</sequence>
<evidence type="ECO:0000256" key="4">
    <source>
        <dbReference type="SAM" id="MobiDB-lite"/>
    </source>
</evidence>
<keyword evidence="7" id="KW-1185">Reference proteome</keyword>
<dbReference type="PROSITE" id="PS51720">
    <property type="entry name" value="G_AIG1"/>
    <property type="match status" value="1"/>
</dbReference>
<comment type="similarity">
    <text evidence="1">Belongs to the TRAFAC class TrmE-Era-EngA-EngB-Septin-like GTPase superfamily. AIG1/Toc34/Toc159-like paraseptin GTPase family. IAN subfamily.</text>
</comment>
<proteinExistence type="inferred from homology"/>
<accession>A0AAV1QD76</accession>
<evidence type="ECO:0000256" key="3">
    <source>
        <dbReference type="ARBA" id="ARBA00023134"/>
    </source>
</evidence>
<comment type="caution">
    <text evidence="6">The sequence shown here is derived from an EMBL/GenBank/DDBJ whole genome shotgun (WGS) entry which is preliminary data.</text>
</comment>
<dbReference type="Gene3D" id="3.40.50.300">
    <property type="entry name" value="P-loop containing nucleotide triphosphate hydrolases"/>
    <property type="match status" value="1"/>
</dbReference>
<dbReference type="Pfam" id="PF04548">
    <property type="entry name" value="AIG1"/>
    <property type="match status" value="1"/>
</dbReference>
<dbReference type="Proteomes" id="UP001314229">
    <property type="component" value="Unassembled WGS sequence"/>
</dbReference>
<evidence type="ECO:0000259" key="5">
    <source>
        <dbReference type="PROSITE" id="PS51720"/>
    </source>
</evidence>
<dbReference type="InterPro" id="IPR027417">
    <property type="entry name" value="P-loop_NTPase"/>
</dbReference>
<dbReference type="InterPro" id="IPR006703">
    <property type="entry name" value="G_AIG1"/>
</dbReference>
<dbReference type="InterPro" id="IPR045058">
    <property type="entry name" value="GIMA/IAN/Toc"/>
</dbReference>
<organism evidence="6 7">
    <name type="scientific">Scomber scombrus</name>
    <name type="common">Atlantic mackerel</name>
    <name type="synonym">Scomber vernalis</name>
    <dbReference type="NCBI Taxonomy" id="13677"/>
    <lineage>
        <taxon>Eukaryota</taxon>
        <taxon>Metazoa</taxon>
        <taxon>Chordata</taxon>
        <taxon>Craniata</taxon>
        <taxon>Vertebrata</taxon>
        <taxon>Euteleostomi</taxon>
        <taxon>Actinopterygii</taxon>
        <taxon>Neopterygii</taxon>
        <taxon>Teleostei</taxon>
        <taxon>Neoteleostei</taxon>
        <taxon>Acanthomorphata</taxon>
        <taxon>Pelagiaria</taxon>
        <taxon>Scombriformes</taxon>
        <taxon>Scombridae</taxon>
        <taxon>Scomber</taxon>
    </lineage>
</organism>
<dbReference type="GO" id="GO:0005525">
    <property type="term" value="F:GTP binding"/>
    <property type="evidence" value="ECO:0007669"/>
    <property type="project" value="UniProtKB-KW"/>
</dbReference>
<dbReference type="EMBL" id="CAWUFR010000807">
    <property type="protein sequence ID" value="CAK6981339.1"/>
    <property type="molecule type" value="Genomic_DNA"/>
</dbReference>
<dbReference type="AlphaFoldDB" id="A0AAV1QD76"/>
<evidence type="ECO:0000313" key="7">
    <source>
        <dbReference type="Proteomes" id="UP001314229"/>
    </source>
</evidence>
<dbReference type="EMBL" id="CAWUFR010000807">
    <property type="protein sequence ID" value="CAK6981340.1"/>
    <property type="molecule type" value="Genomic_DNA"/>
</dbReference>
<dbReference type="PANTHER" id="PTHR10903:SF112">
    <property type="entry name" value="SI:CH211-113E8.5"/>
    <property type="match status" value="1"/>
</dbReference>
<name>A0AAV1QD76_SCOSC</name>
<keyword evidence="3" id="KW-0342">GTP-binding</keyword>
<protein>
    <submittedName>
        <fullName evidence="6">GTPase IMAP family member 9-like</fullName>
    </submittedName>
</protein>
<dbReference type="SUPFAM" id="SSF52540">
    <property type="entry name" value="P-loop containing nucleoside triphosphate hydrolases"/>
    <property type="match status" value="1"/>
</dbReference>
<feature type="domain" description="AIG1-type G" evidence="5">
    <location>
        <begin position="54"/>
        <end position="252"/>
    </location>
</feature>
<reference evidence="6 7" key="1">
    <citation type="submission" date="2024-01" db="EMBL/GenBank/DDBJ databases">
        <authorList>
            <person name="Alioto T."/>
            <person name="Alioto T."/>
            <person name="Gomez Garrido J."/>
        </authorList>
    </citation>
    <scope>NUCLEOTIDE SEQUENCE [LARGE SCALE GENOMIC DNA]</scope>
</reference>
<keyword evidence="2" id="KW-0547">Nucleotide-binding</keyword>
<feature type="region of interest" description="Disordered" evidence="4">
    <location>
        <begin position="291"/>
        <end position="311"/>
    </location>
</feature>
<gene>
    <name evidence="6" type="ORF">FSCOSCO3_A022064</name>
</gene>
<dbReference type="PANTHER" id="PTHR10903">
    <property type="entry name" value="GTPASE, IMAP FAMILY MEMBER-RELATED"/>
    <property type="match status" value="1"/>
</dbReference>